<evidence type="ECO:0008006" key="3">
    <source>
        <dbReference type="Google" id="ProtNLM"/>
    </source>
</evidence>
<sequence>MLRKFCHPVSIIVGLGFPRQIDSVDRAFAFLDEYPQLLRDEAYEATRDACLDVFSGSATTEEAYDVFCAFARRRGILIDPTPSDITEGNRDQLAA</sequence>
<protein>
    <recommendedName>
        <fullName evidence="3">DUF982 domain-containing protein</fullName>
    </recommendedName>
</protein>
<dbReference type="RefSeq" id="WP_149762178.1">
    <property type="nucleotide sequence ID" value="NZ_BSPE01000024.1"/>
</dbReference>
<reference evidence="1 2" key="1">
    <citation type="submission" date="2016-10" db="EMBL/GenBank/DDBJ databases">
        <authorList>
            <person name="Varghese N."/>
            <person name="Submissions S."/>
        </authorList>
    </citation>
    <scope>NUCLEOTIDE SEQUENCE [LARGE SCALE GENOMIC DNA]</scope>
    <source>
        <strain evidence="1 2">DSM 21822</strain>
    </source>
</reference>
<dbReference type="InterPro" id="IPR010385">
    <property type="entry name" value="DUF982"/>
</dbReference>
<dbReference type="OrthoDB" id="8388069at2"/>
<dbReference type="EMBL" id="FOSL01000014">
    <property type="protein sequence ID" value="SFK84454.1"/>
    <property type="molecule type" value="Genomic_DNA"/>
</dbReference>
<dbReference type="Pfam" id="PF06169">
    <property type="entry name" value="DUF982"/>
    <property type="match status" value="1"/>
</dbReference>
<dbReference type="Proteomes" id="UP000323300">
    <property type="component" value="Unassembled WGS sequence"/>
</dbReference>
<name>A0A1I4CT33_9HYPH</name>
<organism evidence="1 2">
    <name type="scientific">Neomesorhizobium albiziae</name>
    <dbReference type="NCBI Taxonomy" id="335020"/>
    <lineage>
        <taxon>Bacteria</taxon>
        <taxon>Pseudomonadati</taxon>
        <taxon>Pseudomonadota</taxon>
        <taxon>Alphaproteobacteria</taxon>
        <taxon>Hyphomicrobiales</taxon>
        <taxon>Phyllobacteriaceae</taxon>
        <taxon>Neomesorhizobium</taxon>
    </lineage>
</organism>
<keyword evidence="2" id="KW-1185">Reference proteome</keyword>
<proteinExistence type="predicted"/>
<gene>
    <name evidence="1" type="ORF">SAMN04488498_114101</name>
</gene>
<evidence type="ECO:0000313" key="2">
    <source>
        <dbReference type="Proteomes" id="UP000323300"/>
    </source>
</evidence>
<evidence type="ECO:0000313" key="1">
    <source>
        <dbReference type="EMBL" id="SFK84454.1"/>
    </source>
</evidence>
<dbReference type="Gene3D" id="6.10.250.730">
    <property type="match status" value="1"/>
</dbReference>
<accession>A0A1I4CT33</accession>
<dbReference type="AlphaFoldDB" id="A0A1I4CT33"/>